<keyword evidence="3" id="KW-1185">Reference proteome</keyword>
<feature type="transmembrane region" description="Helical" evidence="1">
    <location>
        <begin position="81"/>
        <end position="103"/>
    </location>
</feature>
<sequence length="119" mass="13776">MLSDSCLSNSCQYTWFATGFGYHSDTNDYKLVKLFCFRDASFDFNVLPTVAVVYTSSSDSWKRVVVPLEPNGGAVDNVYDFHLFATFLFIDIIVYFIVIVNSLEQKARYTLHWHTLWSF</sequence>
<dbReference type="InParanoid" id="A0A7N2LMU9"/>
<evidence type="ECO:0000256" key="1">
    <source>
        <dbReference type="SAM" id="Phobius"/>
    </source>
</evidence>
<dbReference type="Gramene" id="QL05p008190:mrna">
    <property type="protein sequence ID" value="QL05p008190:mrna"/>
    <property type="gene ID" value="QL05p008190"/>
</dbReference>
<keyword evidence="1" id="KW-1133">Transmembrane helix</keyword>
<evidence type="ECO:0000313" key="3">
    <source>
        <dbReference type="Proteomes" id="UP000594261"/>
    </source>
</evidence>
<dbReference type="EMBL" id="LRBV02000005">
    <property type="status" value="NOT_ANNOTATED_CDS"/>
    <property type="molecule type" value="Genomic_DNA"/>
</dbReference>
<organism evidence="2 3">
    <name type="scientific">Quercus lobata</name>
    <name type="common">Valley oak</name>
    <dbReference type="NCBI Taxonomy" id="97700"/>
    <lineage>
        <taxon>Eukaryota</taxon>
        <taxon>Viridiplantae</taxon>
        <taxon>Streptophyta</taxon>
        <taxon>Embryophyta</taxon>
        <taxon>Tracheophyta</taxon>
        <taxon>Spermatophyta</taxon>
        <taxon>Magnoliopsida</taxon>
        <taxon>eudicotyledons</taxon>
        <taxon>Gunneridae</taxon>
        <taxon>Pentapetalae</taxon>
        <taxon>rosids</taxon>
        <taxon>fabids</taxon>
        <taxon>Fagales</taxon>
        <taxon>Fagaceae</taxon>
        <taxon>Quercus</taxon>
    </lineage>
</organism>
<accession>A0A7N2LMU9</accession>
<dbReference type="EnsemblPlants" id="QL05p008190:mrna">
    <property type="protein sequence ID" value="QL05p008190:mrna"/>
    <property type="gene ID" value="QL05p008190"/>
</dbReference>
<name>A0A7N2LMU9_QUELO</name>
<reference evidence="2 3" key="1">
    <citation type="journal article" date="2016" name="G3 (Bethesda)">
        <title>First Draft Assembly and Annotation of the Genome of a California Endemic Oak Quercus lobata Nee (Fagaceae).</title>
        <authorList>
            <person name="Sork V.L."/>
            <person name="Fitz-Gibbon S.T."/>
            <person name="Puiu D."/>
            <person name="Crepeau M."/>
            <person name="Gugger P.F."/>
            <person name="Sherman R."/>
            <person name="Stevens K."/>
            <person name="Langley C.H."/>
            <person name="Pellegrini M."/>
            <person name="Salzberg S.L."/>
        </authorList>
    </citation>
    <scope>NUCLEOTIDE SEQUENCE [LARGE SCALE GENOMIC DNA]</scope>
    <source>
        <strain evidence="2 3">cv. SW786</strain>
    </source>
</reference>
<keyword evidence="1" id="KW-0472">Membrane</keyword>
<proteinExistence type="predicted"/>
<protein>
    <submittedName>
        <fullName evidence="2">Uncharacterized protein</fullName>
    </submittedName>
</protein>
<dbReference type="Proteomes" id="UP000594261">
    <property type="component" value="Chromosome 5"/>
</dbReference>
<reference evidence="2" key="2">
    <citation type="submission" date="2021-01" db="UniProtKB">
        <authorList>
            <consortium name="EnsemblPlants"/>
        </authorList>
    </citation>
    <scope>IDENTIFICATION</scope>
</reference>
<keyword evidence="1" id="KW-0812">Transmembrane</keyword>
<dbReference type="AlphaFoldDB" id="A0A7N2LMU9"/>
<evidence type="ECO:0000313" key="2">
    <source>
        <dbReference type="EnsemblPlants" id="QL05p008190:mrna"/>
    </source>
</evidence>